<proteinExistence type="predicted"/>
<protein>
    <submittedName>
        <fullName evidence="1">Uncharacterized protein</fullName>
    </submittedName>
</protein>
<dbReference type="OrthoDB" id="3344725at2759"/>
<evidence type="ECO:0000313" key="1">
    <source>
        <dbReference type="EMBL" id="TIB07496.1"/>
    </source>
</evidence>
<accession>A0A4T0G6X9</accession>
<evidence type="ECO:0000313" key="2">
    <source>
        <dbReference type="Proteomes" id="UP000306954"/>
    </source>
</evidence>
<organism evidence="1 2">
    <name type="scientific">Wallemia ichthyophaga</name>
    <dbReference type="NCBI Taxonomy" id="245174"/>
    <lineage>
        <taxon>Eukaryota</taxon>
        <taxon>Fungi</taxon>
        <taxon>Dikarya</taxon>
        <taxon>Basidiomycota</taxon>
        <taxon>Wallemiomycotina</taxon>
        <taxon>Wallemiomycetes</taxon>
        <taxon>Wallemiales</taxon>
        <taxon>Wallemiaceae</taxon>
        <taxon>Wallemia</taxon>
    </lineage>
</organism>
<comment type="caution">
    <text evidence="1">The sequence shown here is derived from an EMBL/GenBank/DDBJ whole genome shotgun (WGS) entry which is preliminary data.</text>
</comment>
<sequence length="155" mass="17779">MDKLHNIVKQIDRNDENVSVQITAIKNLIDQIGSLQDYAGSFEETQFGSAAMQLKTEIDNTIPRIQDVLVQNDNLIQKMMDLFFVLDAGPHLDKLSQEFGRYQETHLEKRDLIDEYNMEQLYVNDLVAKWPQDSTIKQLSSEIDELSSLFANSGL</sequence>
<dbReference type="Proteomes" id="UP000306954">
    <property type="component" value="Unassembled WGS sequence"/>
</dbReference>
<dbReference type="EMBL" id="SPOF01000092">
    <property type="protein sequence ID" value="TIB07496.1"/>
    <property type="molecule type" value="Genomic_DNA"/>
</dbReference>
<gene>
    <name evidence="1" type="ORF">E3P90_04056</name>
</gene>
<dbReference type="AlphaFoldDB" id="A0A4T0G6X9"/>
<reference evidence="1 2" key="1">
    <citation type="submission" date="2019-03" db="EMBL/GenBank/DDBJ databases">
        <title>Sequencing 23 genomes of Wallemia ichthyophaga.</title>
        <authorList>
            <person name="Gostincar C."/>
        </authorList>
    </citation>
    <scope>NUCLEOTIDE SEQUENCE [LARGE SCALE GENOMIC DNA]</scope>
    <source>
        <strain evidence="1 2">EXF-8621</strain>
    </source>
</reference>
<dbReference type="OMA" id="DEYNMEQ"/>
<name>A0A4T0G6X9_WALIC</name>